<reference evidence="4" key="1">
    <citation type="submission" date="2019-06" db="EMBL/GenBank/DDBJ databases">
        <authorList>
            <person name="Murdoch R.W."/>
            <person name="Fathepure B."/>
        </authorList>
    </citation>
    <scope>NUCLEOTIDE SEQUENCE</scope>
</reference>
<dbReference type="Pfam" id="PF02080">
    <property type="entry name" value="TrkA_C"/>
    <property type="match status" value="1"/>
</dbReference>
<proteinExistence type="predicted"/>
<dbReference type="PANTHER" id="PTHR43833:SF7">
    <property type="entry name" value="KTR SYSTEM POTASSIUM UPTAKE PROTEIN C"/>
    <property type="match status" value="1"/>
</dbReference>
<dbReference type="Gene3D" id="3.40.50.720">
    <property type="entry name" value="NAD(P)-binding Rossmann-like Domain"/>
    <property type="match status" value="1"/>
</dbReference>
<dbReference type="InterPro" id="IPR036291">
    <property type="entry name" value="NAD(P)-bd_dom_sf"/>
</dbReference>
<dbReference type="SUPFAM" id="SSF51735">
    <property type="entry name" value="NAD(P)-binding Rossmann-fold domains"/>
    <property type="match status" value="1"/>
</dbReference>
<dbReference type="GO" id="GO:0006813">
    <property type="term" value="P:potassium ion transport"/>
    <property type="evidence" value="ECO:0007669"/>
    <property type="project" value="InterPro"/>
</dbReference>
<dbReference type="InterPro" id="IPR006037">
    <property type="entry name" value="RCK_C"/>
</dbReference>
<feature type="compositionally biased region" description="Basic and acidic residues" evidence="1">
    <location>
        <begin position="1"/>
        <end position="20"/>
    </location>
</feature>
<dbReference type="AlphaFoldDB" id="A0A5B8RIN4"/>
<evidence type="ECO:0000313" key="4">
    <source>
        <dbReference type="EMBL" id="QEA06905.1"/>
    </source>
</evidence>
<feature type="domain" description="RCK N-terminal" evidence="2">
    <location>
        <begin position="22"/>
        <end position="138"/>
    </location>
</feature>
<dbReference type="InterPro" id="IPR036721">
    <property type="entry name" value="RCK_C_sf"/>
</dbReference>
<protein>
    <submittedName>
        <fullName evidence="4">Ktr system potassium uptake protein A</fullName>
    </submittedName>
</protein>
<evidence type="ECO:0000256" key="1">
    <source>
        <dbReference type="SAM" id="MobiDB-lite"/>
    </source>
</evidence>
<dbReference type="InterPro" id="IPR003148">
    <property type="entry name" value="RCK_N"/>
</dbReference>
<evidence type="ECO:0000259" key="3">
    <source>
        <dbReference type="PROSITE" id="PS51202"/>
    </source>
</evidence>
<feature type="domain" description="RCK C-terminal" evidence="3">
    <location>
        <begin position="155"/>
        <end position="237"/>
    </location>
</feature>
<dbReference type="PROSITE" id="PS51201">
    <property type="entry name" value="RCK_N"/>
    <property type="match status" value="1"/>
</dbReference>
<dbReference type="GO" id="GO:0008324">
    <property type="term" value="F:monoatomic cation transmembrane transporter activity"/>
    <property type="evidence" value="ECO:0007669"/>
    <property type="project" value="InterPro"/>
</dbReference>
<evidence type="ECO:0000259" key="2">
    <source>
        <dbReference type="PROSITE" id="PS51201"/>
    </source>
</evidence>
<accession>A0A5B8RIN4</accession>
<dbReference type="PROSITE" id="PS51202">
    <property type="entry name" value="RCK_C"/>
    <property type="match status" value="1"/>
</dbReference>
<sequence length="237" mass="25921">MAKEKTGGNGRESGRPDVKPGHGKFAVLGLGNFGTTVAQQLEELGNEVLAVDEDEERVNTLAEEFTHIVSADVRDERALEELGLGDFDAAVVAIGENLESNILCTLGLKHLGVPRVWVKAKSPAHHRILSKLGADRIVHPEFEIGVRVAYSLNYPFVLDYISLGSDYFVVELALSETVTDSTVGDLELEERFGIELLALKRGDELIRDEKTVTALREGDRLVVVGKQVHLRALADIL</sequence>
<gene>
    <name evidence="4" type="primary">ktrA</name>
    <name evidence="4" type="ORF">KBTEX_03248</name>
</gene>
<organism evidence="4">
    <name type="scientific">uncultured organism</name>
    <dbReference type="NCBI Taxonomy" id="155900"/>
    <lineage>
        <taxon>unclassified sequences</taxon>
        <taxon>environmental samples</taxon>
    </lineage>
</organism>
<feature type="region of interest" description="Disordered" evidence="1">
    <location>
        <begin position="1"/>
        <end position="21"/>
    </location>
</feature>
<dbReference type="Pfam" id="PF02254">
    <property type="entry name" value="TrkA_N"/>
    <property type="match status" value="1"/>
</dbReference>
<dbReference type="Gene3D" id="3.30.70.1450">
    <property type="entry name" value="Regulator of K+ conductance, C-terminal domain"/>
    <property type="match status" value="1"/>
</dbReference>
<dbReference type="InterPro" id="IPR050721">
    <property type="entry name" value="Trk_Ktr_HKT_K-transport"/>
</dbReference>
<dbReference type="SUPFAM" id="SSF116726">
    <property type="entry name" value="TrkA C-terminal domain-like"/>
    <property type="match status" value="1"/>
</dbReference>
<name>A0A5B8RIN4_9ZZZZ</name>
<dbReference type="EMBL" id="MN079182">
    <property type="protein sequence ID" value="QEA06905.1"/>
    <property type="molecule type" value="Genomic_DNA"/>
</dbReference>
<dbReference type="PANTHER" id="PTHR43833">
    <property type="entry name" value="POTASSIUM CHANNEL PROTEIN 2-RELATED-RELATED"/>
    <property type="match status" value="1"/>
</dbReference>